<dbReference type="Pfam" id="PF03446">
    <property type="entry name" value="NAD_binding_2"/>
    <property type="match status" value="1"/>
</dbReference>
<dbReference type="InterPro" id="IPR002204">
    <property type="entry name" value="3-OH-isobutyrate_DH-rel_CS"/>
</dbReference>
<dbReference type="Gene3D" id="3.40.50.720">
    <property type="entry name" value="NAD(P)-binding Rossmann-like Domain"/>
    <property type="match status" value="1"/>
</dbReference>
<dbReference type="RefSeq" id="WP_167606780.1">
    <property type="nucleotide sequence ID" value="NZ_SOYS01000001.1"/>
</dbReference>
<protein>
    <recommendedName>
        <fullName evidence="1">6-phosphogluconate dehydrogenase NADP-binding domain-containing protein</fullName>
    </recommendedName>
</protein>
<dbReference type="InterPro" id="IPR036291">
    <property type="entry name" value="NAD(P)-bd_dom_sf"/>
</dbReference>
<evidence type="ECO:0000313" key="3">
    <source>
        <dbReference type="Proteomes" id="UP000697927"/>
    </source>
</evidence>
<gene>
    <name evidence="2" type="ORF">E2L00_03045</name>
</gene>
<dbReference type="SUPFAM" id="SSF51735">
    <property type="entry name" value="NAD(P)-binding Rossmann-fold domains"/>
    <property type="match status" value="1"/>
</dbReference>
<organism evidence="2 3">
    <name type="scientific">Cedecea colo</name>
    <dbReference type="NCBI Taxonomy" id="2552946"/>
    <lineage>
        <taxon>Bacteria</taxon>
        <taxon>Pseudomonadati</taxon>
        <taxon>Pseudomonadota</taxon>
        <taxon>Gammaproteobacteria</taxon>
        <taxon>Enterobacterales</taxon>
        <taxon>Enterobacteriaceae</taxon>
        <taxon>Cedecea</taxon>
    </lineage>
</organism>
<sequence>MRIGFIGLGGMGQPMAENLLKGVRLENGK</sequence>
<dbReference type="EMBL" id="SOYS01000001">
    <property type="protein sequence ID" value="NIY46524.1"/>
    <property type="molecule type" value="Genomic_DNA"/>
</dbReference>
<dbReference type="PROSITE" id="PS00895">
    <property type="entry name" value="3_HYDROXYISOBUT_DH"/>
    <property type="match status" value="1"/>
</dbReference>
<evidence type="ECO:0000313" key="2">
    <source>
        <dbReference type="EMBL" id="NIY46524.1"/>
    </source>
</evidence>
<comment type="caution">
    <text evidence="2">The sequence shown here is derived from an EMBL/GenBank/DDBJ whole genome shotgun (WGS) entry which is preliminary data.</text>
</comment>
<keyword evidence="3" id="KW-1185">Reference proteome</keyword>
<proteinExistence type="predicted"/>
<accession>A0ABX0VHG6</accession>
<evidence type="ECO:0000259" key="1">
    <source>
        <dbReference type="Pfam" id="PF03446"/>
    </source>
</evidence>
<dbReference type="InterPro" id="IPR006115">
    <property type="entry name" value="6PGDH_NADP-bd"/>
</dbReference>
<reference evidence="2 3" key="1">
    <citation type="journal article" date="2020" name="Microorganisms">
        <title>Polyphasic Characterisation of Cedecea colo sp. nov., a New Enteric Bacterium Isolated from the Koala Hindgut.</title>
        <authorList>
            <person name="Boath J.M."/>
            <person name="Dakhal S."/>
            <person name="Van T.T.H."/>
            <person name="Moore R.J."/>
            <person name="Dekiwadia C."/>
            <person name="Macreadie I.G."/>
        </authorList>
    </citation>
    <scope>NUCLEOTIDE SEQUENCE [LARGE SCALE GENOMIC DNA]</scope>
    <source>
        <strain evidence="2 3">ZA</strain>
    </source>
</reference>
<dbReference type="Proteomes" id="UP000697927">
    <property type="component" value="Unassembled WGS sequence"/>
</dbReference>
<name>A0ABX0VHG6_9ENTR</name>
<feature type="domain" description="6-phosphogluconate dehydrogenase NADP-binding" evidence="1">
    <location>
        <begin position="2"/>
        <end position="21"/>
    </location>
</feature>